<dbReference type="GO" id="GO:0016592">
    <property type="term" value="C:mediator complex"/>
    <property type="evidence" value="ECO:0007669"/>
    <property type="project" value="InterPro"/>
</dbReference>
<evidence type="ECO:0000256" key="7">
    <source>
        <dbReference type="ARBA" id="ARBA00023242"/>
    </source>
</evidence>
<dbReference type="PANTHER" id="PTHR35784">
    <property type="entry name" value="MEDIATOR OF RNA POLYMERASE II TRANSCRIPTION SUBUNIT 5"/>
    <property type="match status" value="1"/>
</dbReference>
<evidence type="ECO:0000256" key="3">
    <source>
        <dbReference type="ARBA" id="ARBA00020628"/>
    </source>
</evidence>
<keyword evidence="4 9" id="KW-0805">Transcription regulation</keyword>
<evidence type="ECO:0000256" key="1">
    <source>
        <dbReference type="ARBA" id="ARBA00004123"/>
    </source>
</evidence>
<dbReference type="AlphaFoldDB" id="A0A9Q3I4E0"/>
<keyword evidence="6 9" id="KW-0804">Transcription</keyword>
<evidence type="ECO:0000256" key="9">
    <source>
        <dbReference type="RuleBase" id="RU364142"/>
    </source>
</evidence>
<dbReference type="GO" id="GO:0003712">
    <property type="term" value="F:transcription coregulator activity"/>
    <property type="evidence" value="ECO:0007669"/>
    <property type="project" value="InterPro"/>
</dbReference>
<evidence type="ECO:0000256" key="6">
    <source>
        <dbReference type="ARBA" id="ARBA00023163"/>
    </source>
</evidence>
<comment type="function">
    <text evidence="9">Component of the Mediator complex, a coactivator involved in the regulated transcription of nearly all RNA polymerase II-dependent genes. Mediator functions as a bridge to convey information from gene-specific regulatory proteins to the basal RNA polymerase II transcription machinery. Mediator is recruited to promoters by direct interactions with regulatory proteins and serves as a scaffold for the assembly of a functional preinitiation complex with RNA polymerase II and the general transcription factors.</text>
</comment>
<sequence length="1238" mass="138627">NKPSTQNLQTIQSKDRPHTFSEARNFFLSAIINPIKRLHTQISILTKLAEYLTKLSLPSSIDPLSFRLNPNLDAMKSKITQSRQLGEIKHLTKASYLNGLSDQDWLKLVVSNDQLDKVSSSWILAALIELITANFPPSSRLVSYYALIIKTWTASPNNQSSLSISINHLLIEILNWLSLIIPKSFHPHQKLQILKFLNIISSPLTHLNLNLNLIIRDPIQSIIYLHSILDLFKLLQSPQLAFNQLDSFDPSLSIRFNQKLLQALTPAILSIHPIDLINSISNSNSNSNSIPSWDSLLNKLIDLLNSPQSIPIPSINQVELPSILHHLSPSLSKKFFLKSQNHPTISQNSSSSIRAKAIIISILLKPGLSALDFNSTKSSSSPLIHSIIAFAISHSSHSSNPNSNSSIPNHSWILDLFLAAILIGNTPSSFIIESDHTNLKENPSIYHDLDHHEDEKVSWKALLAGGRLAELIRLALDTQPLKNNQNVLLNQSDLQLLKINLIHKLPNHNLNLINQNSYPSNLSHNLALRNHLFSALLSSISSNELVSPDQLESFINSSSQLNQPQIILNHHIHLDLGLDPLIESLGKSKHLSIPQLSISLHQTLSTASTSFDLSTCISLTKALNGLDTLSTIFLWLQPKDILAPIVTLLDHWTDIRNDHSNTNNNNESEGSSGSEFEKFGALLGWLQGVVARFHLTSNLDLHLNKSNGFTIHYLLNPSTSYPISSLPPSHLSTLSSWIEALYGSSGISDDLLSNTDPRIFFTICASLFKQSFDGLRTGLIDLQTFREGLSYFEQELLVVGCAVGVVGWLINELTRSGSVSATSYPTALLEILQAILLSDSITPIAIQLVSAKSLRLLRSFNSYFNQTQSYQLTLASSNVGDLHSHVQLDIPKLESKLTALPPTGLITPTGFLSFDFINQTNLPNIGWQKALQTSLNMAVNNLDSLDHQNQKNQSSYRSEATIPLWSLLPTILNAMSIEKFIEITINGISAAISQAQEASINPPEINTNHQQIGSQVLRSWDTAHYERVQRAIELAVEIFNWPFELVGMDQLSRFRYKSNHKELHRPWFVSRVLENVFLEWGSRVGRHERIEDGELERDVVLGCLERLENIETAIHTSNASTEELPDPKDNQRHCLSKFYRKVAAKVIKEEYERDLNTLVARRLSKTDEIDQQFIKLHDNLEEKEINTDAVVGDKIPKKRKIDKKLKPNAKNTDRTVLAWIFKSLDINENQGLIGFKIN</sequence>
<comment type="similarity">
    <text evidence="2 9">Belongs to the Mediator complex subunit 5 family.</text>
</comment>
<dbReference type="Pfam" id="PF08689">
    <property type="entry name" value="Med5"/>
    <property type="match status" value="1"/>
</dbReference>
<evidence type="ECO:0000256" key="8">
    <source>
        <dbReference type="ARBA" id="ARBA00031256"/>
    </source>
</evidence>
<name>A0A9Q3I4E0_9BASI</name>
<keyword evidence="11" id="KW-1185">Reference proteome</keyword>
<comment type="subcellular location">
    <subcellularLocation>
        <location evidence="1 9">Nucleus</location>
    </subcellularLocation>
</comment>
<evidence type="ECO:0000313" key="11">
    <source>
        <dbReference type="Proteomes" id="UP000765509"/>
    </source>
</evidence>
<accession>A0A9Q3I4E0</accession>
<organism evidence="10 11">
    <name type="scientific">Austropuccinia psidii MF-1</name>
    <dbReference type="NCBI Taxonomy" id="1389203"/>
    <lineage>
        <taxon>Eukaryota</taxon>
        <taxon>Fungi</taxon>
        <taxon>Dikarya</taxon>
        <taxon>Basidiomycota</taxon>
        <taxon>Pucciniomycotina</taxon>
        <taxon>Pucciniomycetes</taxon>
        <taxon>Pucciniales</taxon>
        <taxon>Sphaerophragmiaceae</taxon>
        <taxon>Austropuccinia</taxon>
    </lineage>
</organism>
<comment type="caution">
    <text evidence="10">The sequence shown here is derived from an EMBL/GenBank/DDBJ whole genome shotgun (WGS) entry which is preliminary data.</text>
</comment>
<gene>
    <name evidence="9" type="primary">MED5</name>
    <name evidence="10" type="ORF">O181_067303</name>
</gene>
<dbReference type="OrthoDB" id="2505968at2759"/>
<protein>
    <recommendedName>
        <fullName evidence="3 9">Mediator of RNA polymerase II transcription subunit 5</fullName>
    </recommendedName>
    <alternativeName>
        <fullName evidence="8 9">Mediator complex subunit 5</fullName>
    </alternativeName>
</protein>
<keyword evidence="7 9" id="KW-0539">Nucleus</keyword>
<dbReference type="GO" id="GO:0006357">
    <property type="term" value="P:regulation of transcription by RNA polymerase II"/>
    <property type="evidence" value="ECO:0007669"/>
    <property type="project" value="InterPro"/>
</dbReference>
<feature type="non-terminal residue" evidence="10">
    <location>
        <position position="1"/>
    </location>
</feature>
<reference evidence="10" key="1">
    <citation type="submission" date="2021-03" db="EMBL/GenBank/DDBJ databases">
        <title>Draft genome sequence of rust myrtle Austropuccinia psidii MF-1, a brazilian biotype.</title>
        <authorList>
            <person name="Quecine M.C."/>
            <person name="Pachon D.M.R."/>
            <person name="Bonatelli M.L."/>
            <person name="Correr F.H."/>
            <person name="Franceschini L.M."/>
            <person name="Leite T.F."/>
            <person name="Margarido G.R.A."/>
            <person name="Almeida C.A."/>
            <person name="Ferrarezi J.A."/>
            <person name="Labate C.A."/>
        </authorList>
    </citation>
    <scope>NUCLEOTIDE SEQUENCE</scope>
    <source>
        <strain evidence="10">MF-1</strain>
    </source>
</reference>
<dbReference type="PANTHER" id="PTHR35784:SF1">
    <property type="entry name" value="MEDIATOR OF RNA POLYMERASE II TRANSCRIPTION SUBUNIT 5"/>
    <property type="match status" value="1"/>
</dbReference>
<dbReference type="EMBL" id="AVOT02033645">
    <property type="protein sequence ID" value="MBW0527588.1"/>
    <property type="molecule type" value="Genomic_DNA"/>
</dbReference>
<dbReference type="Proteomes" id="UP000765509">
    <property type="component" value="Unassembled WGS sequence"/>
</dbReference>
<evidence type="ECO:0000256" key="4">
    <source>
        <dbReference type="ARBA" id="ARBA00023015"/>
    </source>
</evidence>
<dbReference type="InterPro" id="IPR014801">
    <property type="entry name" value="Mediator_Med5_fun"/>
</dbReference>
<keyword evidence="5 9" id="KW-0010">Activator</keyword>
<evidence type="ECO:0000256" key="2">
    <source>
        <dbReference type="ARBA" id="ARBA00008782"/>
    </source>
</evidence>
<proteinExistence type="inferred from homology"/>
<evidence type="ECO:0000313" key="10">
    <source>
        <dbReference type="EMBL" id="MBW0527588.1"/>
    </source>
</evidence>
<comment type="subunit">
    <text evidence="9">Component of the Mediator complex.</text>
</comment>
<evidence type="ECO:0000256" key="5">
    <source>
        <dbReference type="ARBA" id="ARBA00023159"/>
    </source>
</evidence>